<dbReference type="InterPro" id="IPR036176">
    <property type="entry name" value="E2_sf"/>
</dbReference>
<comment type="subcellular location">
    <subcellularLocation>
        <location evidence="1">Membrane</location>
        <topology evidence="1">Single-pass type I membrane protein</topology>
    </subcellularLocation>
</comment>
<dbReference type="SUPFAM" id="SSF89811">
    <property type="entry name" value="Amyloid beta a4 protein copper binding domain (domain 2)"/>
    <property type="match status" value="1"/>
</dbReference>
<dbReference type="InterPro" id="IPR019745">
    <property type="entry name" value="Amyloid_glyco_intracell_CS"/>
</dbReference>
<evidence type="ECO:0000256" key="9">
    <source>
        <dbReference type="SAM" id="MobiDB-lite"/>
    </source>
</evidence>
<dbReference type="Gene3D" id="2.30.29.30">
    <property type="entry name" value="Pleckstrin-homology domain (PH domain)/Phosphotyrosine-binding domain (PTB)"/>
    <property type="match status" value="1"/>
</dbReference>
<dbReference type="Pfam" id="PF02177">
    <property type="entry name" value="APP_N"/>
    <property type="match status" value="1"/>
</dbReference>
<dbReference type="AlphaFoldDB" id="A0A4X1VC60"/>
<dbReference type="FunFam" id="3.30.1490.140:FF:000001">
    <property type="entry name" value="Amyloid beta (A4) protein b"/>
    <property type="match status" value="1"/>
</dbReference>
<comment type="similarity">
    <text evidence="8">Belongs to the APP family.</text>
</comment>
<evidence type="ECO:0000256" key="1">
    <source>
        <dbReference type="ARBA" id="ARBA00004479"/>
    </source>
</evidence>
<sequence length="653" mass="74333">MAATRTAAAAATGKFLLLLLLGLSAPAAALAGYIEALAANAGTGFAVAEPQIAMFCGKLNMHVNIQTGKWEPDPTGTKSCFGTKEEVLQYCQEMYPELQITNVMEANQPVRVDNWCRRDKKQCKSHVVIPSKCLVGEFVSDVLLVPEKCQFFHKERMEVCENHQHWHTVVKEACLTQGMTLYSYGMLLPCGVDQFHGTEYVCCPQTKLVRSSVSKEEEEDDDEENEEEDEEEDYDIYKSEFPTEADLEDFTEAAVDEDEEDEEGEEVVEDRDYYYDTFKGDEYNEEGPTEPSRDRAAAERVTHDVRVPPTPLPTNDVDVYFETSADDNEHARFQKAKEQLEIRHRNRMDRVKKEWEEAELQAKNLPKAERQTLIQPHRILQALRRYVRAENKDRLHTIRHYQHVLAVDPEKAAQMKSQVMTHLHVIEERRNQSLSLLYKVPYVAQEIQEEIDELLQEQRADMDQFTASISETPVDVRVSSEESDEMPPLYPLHPFPSLPENEDPQPELYHPVKKGSALGEQDGGLIGAEEKVINSKKKVDENMVIDETLDVKEMIFNAERVGGLEEAPESTGPLREDFGLSSSALIGLLVIAVAIATVIVISLVMLRKRQYGTISHGIVEVDPMLTPEERHLNKMQNHGYENPTYKYLEQMQI</sequence>
<feature type="region of interest" description="CuBD subdomain" evidence="8">
    <location>
        <begin position="147"/>
        <end position="205"/>
    </location>
</feature>
<dbReference type="PROSITE" id="PS00319">
    <property type="entry name" value="APP_CUBD"/>
    <property type="match status" value="1"/>
</dbReference>
<dbReference type="SUPFAM" id="SSF56491">
    <property type="entry name" value="A heparin-binding domain"/>
    <property type="match status" value="1"/>
</dbReference>
<keyword evidence="7" id="KW-0325">Glycoprotein</keyword>
<reference evidence="14" key="2">
    <citation type="submission" date="2025-08" db="UniProtKB">
        <authorList>
            <consortium name="Ensembl"/>
        </authorList>
    </citation>
    <scope>IDENTIFICATION</scope>
</reference>
<dbReference type="InterPro" id="IPR011178">
    <property type="entry name" value="Amyloid_glyco_Cu-bd"/>
</dbReference>
<name>A0A4X1VC60_PIG</name>
<proteinExistence type="inferred from homology"/>
<protein>
    <submittedName>
        <fullName evidence="14">Amyloid beta like protein 2</fullName>
    </submittedName>
</protein>
<dbReference type="InterPro" id="IPR011993">
    <property type="entry name" value="PH-like_dom_sf"/>
</dbReference>
<evidence type="ECO:0000256" key="7">
    <source>
        <dbReference type="ARBA" id="ARBA00023180"/>
    </source>
</evidence>
<dbReference type="GO" id="GO:0016020">
    <property type="term" value="C:membrane"/>
    <property type="evidence" value="ECO:0007669"/>
    <property type="project" value="UniProtKB-SubCell"/>
</dbReference>
<dbReference type="InterPro" id="IPR008154">
    <property type="entry name" value="Amyloid_glyco_extra"/>
</dbReference>
<feature type="transmembrane region" description="Helical" evidence="10">
    <location>
        <begin position="584"/>
        <end position="606"/>
    </location>
</feature>
<evidence type="ECO:0000256" key="3">
    <source>
        <dbReference type="ARBA" id="ARBA00022729"/>
    </source>
</evidence>
<feature type="disulfide bond" evidence="8">
    <location>
        <begin position="160"/>
        <end position="190"/>
    </location>
</feature>
<dbReference type="InterPro" id="IPR036454">
    <property type="entry name" value="Amyloid_glyco_heparin-bd_sf"/>
</dbReference>
<dbReference type="PROSITE" id="PS51869">
    <property type="entry name" value="APP_E1"/>
    <property type="match status" value="1"/>
</dbReference>
<dbReference type="SUPFAM" id="SSF109843">
    <property type="entry name" value="CAPPD, an extracellular domain of amyloid beta A4 protein"/>
    <property type="match status" value="1"/>
</dbReference>
<feature type="domain" description="E2" evidence="13">
    <location>
        <begin position="316"/>
        <end position="373"/>
    </location>
</feature>
<dbReference type="GO" id="GO:0008201">
    <property type="term" value="F:heparin binding"/>
    <property type="evidence" value="ECO:0007669"/>
    <property type="project" value="UniProtKB-UniRule"/>
</dbReference>
<feature type="domain" description="E2" evidence="13">
    <location>
        <begin position="375"/>
        <end position="454"/>
    </location>
</feature>
<dbReference type="Pfam" id="PF12925">
    <property type="entry name" value="APP_E2"/>
    <property type="match status" value="2"/>
</dbReference>
<dbReference type="Gene3D" id="3.90.570.10">
    <property type="entry name" value="Amyloidogenic glycoprotein, heparin-binding domain"/>
    <property type="match status" value="1"/>
</dbReference>
<evidence type="ECO:0000313" key="14">
    <source>
        <dbReference type="Ensembl" id="ENSSSCP00070039165.1"/>
    </source>
</evidence>
<dbReference type="InterPro" id="IPR008155">
    <property type="entry name" value="Amyloid_glyco"/>
</dbReference>
<keyword evidence="5 10" id="KW-0472">Membrane</keyword>
<dbReference type="PROSITE" id="PS51870">
    <property type="entry name" value="APP_E2"/>
    <property type="match status" value="2"/>
</dbReference>
<feature type="disulfide bond" evidence="8">
    <location>
        <begin position="116"/>
        <end position="123"/>
    </location>
</feature>
<feature type="disulfide bond" evidence="8">
    <location>
        <begin position="174"/>
        <end position="202"/>
    </location>
</feature>
<dbReference type="Ensembl" id="ENSSSCT00070046422.1">
    <property type="protein sequence ID" value="ENSSSCP00070039165.1"/>
    <property type="gene ID" value="ENSSSCG00070023225.1"/>
</dbReference>
<evidence type="ECO:0000259" key="13">
    <source>
        <dbReference type="PROSITE" id="PS51870"/>
    </source>
</evidence>
<evidence type="ECO:0000256" key="5">
    <source>
        <dbReference type="ARBA" id="ARBA00023136"/>
    </source>
</evidence>
<dbReference type="InterPro" id="IPR036669">
    <property type="entry name" value="Amyloid_Cu-bd_sf"/>
</dbReference>
<keyword evidence="4 10" id="KW-1133">Transmembrane helix</keyword>
<dbReference type="Gene3D" id="6.10.250.1670">
    <property type="match status" value="1"/>
</dbReference>
<dbReference type="SMART" id="SM00006">
    <property type="entry name" value="A4_EXTRA"/>
    <property type="match status" value="1"/>
</dbReference>
<dbReference type="InterPro" id="IPR015849">
    <property type="entry name" value="Amyloid_glyco_heparin-bd"/>
</dbReference>
<evidence type="ECO:0000313" key="15">
    <source>
        <dbReference type="Proteomes" id="UP000314985"/>
    </source>
</evidence>
<dbReference type="Proteomes" id="UP000314985">
    <property type="component" value="Chromosome 9"/>
</dbReference>
<dbReference type="InterPro" id="IPR019744">
    <property type="entry name" value="APP_CUBD_CS"/>
</dbReference>
<evidence type="ECO:0000259" key="12">
    <source>
        <dbReference type="PROSITE" id="PS51869"/>
    </source>
</evidence>
<keyword evidence="6 8" id="KW-1015">Disulfide bond</keyword>
<dbReference type="PROSITE" id="PS00320">
    <property type="entry name" value="APP_INTRA"/>
    <property type="match status" value="1"/>
</dbReference>
<reference evidence="14 15" key="1">
    <citation type="submission" date="2017-08" db="EMBL/GenBank/DDBJ databases">
        <title>USMARCv1.0.</title>
        <authorList>
            <person name="Hannum G.I."/>
            <person name="Koren S."/>
            <person name="Schroeder S.G."/>
            <person name="Chin S.C."/>
            <person name="Nonneman D.J."/>
            <person name="Becker S.A."/>
            <person name="Rosen B.D."/>
            <person name="Bickhart D.M."/>
            <person name="Putnam N.H."/>
            <person name="Green R.E."/>
            <person name="Tuggle C.K."/>
            <person name="Liu H."/>
            <person name="Rohrer G.A."/>
            <person name="Warr A."/>
            <person name="Hall R."/>
            <person name="Kim K."/>
            <person name="Hume D.A."/>
            <person name="Talbot R."/>
            <person name="Chow W."/>
            <person name="Howe K."/>
            <person name="Schwartz A.S."/>
            <person name="Watson M."/>
            <person name="Archibald A.L."/>
            <person name="Phillippy A.M."/>
            <person name="Smith T.P.L."/>
        </authorList>
    </citation>
    <scope>NUCLEOTIDE SEQUENCE [LARGE SCALE GENOMIC DNA]</scope>
</reference>
<keyword evidence="3 11" id="KW-0732">Signal</keyword>
<dbReference type="PRINTS" id="PR00203">
    <property type="entry name" value="AMYLOIDA4"/>
</dbReference>
<dbReference type="Gene3D" id="1.20.120.770">
    <property type="entry name" value="Amyloid precursor protein, E2 domain"/>
    <property type="match status" value="2"/>
</dbReference>
<feature type="chain" id="PRO_5021203778" evidence="11">
    <location>
        <begin position="32"/>
        <end position="653"/>
    </location>
</feature>
<dbReference type="PANTHER" id="PTHR23103:SF14">
    <property type="entry name" value="AMYLOID BETA PRECURSOR LIKE PROTEIN 2"/>
    <property type="match status" value="1"/>
</dbReference>
<feature type="compositionally biased region" description="Acidic residues" evidence="9">
    <location>
        <begin position="216"/>
        <end position="234"/>
    </location>
</feature>
<dbReference type="InterPro" id="IPR024329">
    <property type="entry name" value="Amyloid_glyco_E2_domain"/>
</dbReference>
<feature type="region of interest" description="Disordered" evidence="9">
    <location>
        <begin position="212"/>
        <end position="235"/>
    </location>
</feature>
<accession>A0A4X1VC60</accession>
<evidence type="ECO:0000256" key="8">
    <source>
        <dbReference type="PROSITE-ProRule" id="PRU01217"/>
    </source>
</evidence>
<feature type="signal peptide" evidence="11">
    <location>
        <begin position="1"/>
        <end position="31"/>
    </location>
</feature>
<evidence type="ECO:0000256" key="4">
    <source>
        <dbReference type="ARBA" id="ARBA00022989"/>
    </source>
</evidence>
<dbReference type="CDD" id="cd21709">
    <property type="entry name" value="JMTM_APLP2"/>
    <property type="match status" value="1"/>
</dbReference>
<evidence type="ECO:0000256" key="11">
    <source>
        <dbReference type="SAM" id="SignalP"/>
    </source>
</evidence>
<keyword evidence="2 10" id="KW-0812">Transmembrane</keyword>
<dbReference type="Pfam" id="PF12924">
    <property type="entry name" value="APP_Cu_bd"/>
    <property type="match status" value="1"/>
</dbReference>
<evidence type="ECO:0000256" key="2">
    <source>
        <dbReference type="ARBA" id="ARBA00022692"/>
    </source>
</evidence>
<evidence type="ECO:0000256" key="10">
    <source>
        <dbReference type="SAM" id="Phobius"/>
    </source>
</evidence>
<dbReference type="GO" id="GO:0046914">
    <property type="term" value="F:transition metal ion binding"/>
    <property type="evidence" value="ECO:0007669"/>
    <property type="project" value="InterPro"/>
</dbReference>
<feature type="region of interest" description="GFLD subdomain" evidence="8">
    <location>
        <begin position="46"/>
        <end position="139"/>
    </location>
</feature>
<feature type="disulfide bond" evidence="8">
    <location>
        <begin position="149"/>
        <end position="203"/>
    </location>
</feature>
<dbReference type="InterPro" id="IPR019543">
    <property type="entry name" value="APP_amyloid_C"/>
</dbReference>
<dbReference type="Gene3D" id="3.30.1490.140">
    <property type="entry name" value="Amyloidogenic glycoprotein, copper-binding domain"/>
    <property type="match status" value="1"/>
</dbReference>
<comment type="caution">
    <text evidence="8">Lacks conserved residue(s) required for the propagation of feature annotation.</text>
</comment>
<dbReference type="Pfam" id="PF10515">
    <property type="entry name" value="APP_amyloid"/>
    <property type="match status" value="1"/>
</dbReference>
<feature type="domain" description="E1" evidence="12">
    <location>
        <begin position="46"/>
        <end position="205"/>
    </location>
</feature>
<organism evidence="14 15">
    <name type="scientific">Sus scrofa</name>
    <name type="common">Pig</name>
    <dbReference type="NCBI Taxonomy" id="9823"/>
    <lineage>
        <taxon>Eukaryota</taxon>
        <taxon>Metazoa</taxon>
        <taxon>Chordata</taxon>
        <taxon>Craniata</taxon>
        <taxon>Vertebrata</taxon>
        <taxon>Euteleostomi</taxon>
        <taxon>Mammalia</taxon>
        <taxon>Eutheria</taxon>
        <taxon>Laurasiatheria</taxon>
        <taxon>Artiodactyla</taxon>
        <taxon>Suina</taxon>
        <taxon>Suidae</taxon>
        <taxon>Sus</taxon>
    </lineage>
</organism>
<dbReference type="PANTHER" id="PTHR23103">
    <property type="entry name" value="ALZHEIMER'S DISEASE BETA-AMYLOID RELATED"/>
    <property type="match status" value="1"/>
</dbReference>
<evidence type="ECO:0000256" key="6">
    <source>
        <dbReference type="ARBA" id="ARBA00023157"/>
    </source>
</evidence>